<keyword evidence="3 8" id="KW-0436">Ligase</keyword>
<protein>
    <recommendedName>
        <fullName evidence="8">tRNA(Ile)-lysidine synthase</fullName>
        <ecNumber evidence="8">6.3.4.19</ecNumber>
    </recommendedName>
    <alternativeName>
        <fullName evidence="8">tRNA(Ile)-2-lysyl-cytidine synthase</fullName>
    </alternativeName>
    <alternativeName>
        <fullName evidence="8">tRNA(Ile)-lysidine synthetase</fullName>
    </alternativeName>
</protein>
<dbReference type="Proteomes" id="UP001626593">
    <property type="component" value="Chromosome"/>
</dbReference>
<dbReference type="InterPro" id="IPR012796">
    <property type="entry name" value="Lysidine-tRNA-synth_C"/>
</dbReference>
<dbReference type="HAMAP" id="MF_01161">
    <property type="entry name" value="tRNA_Ile_lys_synt"/>
    <property type="match status" value="1"/>
</dbReference>
<comment type="similarity">
    <text evidence="8">Belongs to the tRNA(Ile)-lysidine synthase family.</text>
</comment>
<dbReference type="Pfam" id="PF01171">
    <property type="entry name" value="ATP_bind_3"/>
    <property type="match status" value="1"/>
</dbReference>
<dbReference type="InterPro" id="IPR014729">
    <property type="entry name" value="Rossmann-like_a/b/a_fold"/>
</dbReference>
<gene>
    <name evidence="8 10" type="primary">tilS</name>
    <name evidence="10" type="ORF">U5817_20850</name>
</gene>
<dbReference type="Gene3D" id="1.20.59.20">
    <property type="match status" value="1"/>
</dbReference>
<evidence type="ECO:0000256" key="6">
    <source>
        <dbReference type="ARBA" id="ARBA00022840"/>
    </source>
</evidence>
<evidence type="ECO:0000256" key="4">
    <source>
        <dbReference type="ARBA" id="ARBA00022694"/>
    </source>
</evidence>
<dbReference type="CDD" id="cd01992">
    <property type="entry name" value="TilS_N"/>
    <property type="match status" value="1"/>
</dbReference>
<evidence type="ECO:0000256" key="7">
    <source>
        <dbReference type="ARBA" id="ARBA00048539"/>
    </source>
</evidence>
<name>A0ABZ1AIC9_AROEV</name>
<feature type="domain" description="Lysidine-tRNA(Ile) synthetase C-terminal" evidence="9">
    <location>
        <begin position="369"/>
        <end position="442"/>
    </location>
</feature>
<organism evidence="10 11">
    <name type="scientific">Aromatoleum evansii</name>
    <name type="common">Azoarcus evansii</name>
    <dbReference type="NCBI Taxonomy" id="59406"/>
    <lineage>
        <taxon>Bacteria</taxon>
        <taxon>Pseudomonadati</taxon>
        <taxon>Pseudomonadota</taxon>
        <taxon>Betaproteobacteria</taxon>
        <taxon>Rhodocyclales</taxon>
        <taxon>Rhodocyclaceae</taxon>
        <taxon>Aromatoleum</taxon>
    </lineage>
</organism>
<dbReference type="InterPro" id="IPR015262">
    <property type="entry name" value="tRNA_Ile_lys_synt_subst-bd"/>
</dbReference>
<dbReference type="Pfam" id="PF09179">
    <property type="entry name" value="TilS"/>
    <property type="match status" value="1"/>
</dbReference>
<evidence type="ECO:0000256" key="8">
    <source>
        <dbReference type="HAMAP-Rule" id="MF_01161"/>
    </source>
</evidence>
<reference evidence="10 11" key="1">
    <citation type="submission" date="2023-12" db="EMBL/GenBank/DDBJ databases">
        <title>A. evansii MAY27, complete genome.</title>
        <authorList>
            <person name="Wang Y."/>
        </authorList>
    </citation>
    <scope>NUCLEOTIDE SEQUENCE [LARGE SCALE GENOMIC DNA]</scope>
    <source>
        <strain evidence="10 11">MAY27</strain>
    </source>
</reference>
<accession>A0ABZ1AIC9</accession>
<sequence length="444" mass="47972">MAATRNRTPPDAVVEEAVAGVLAAAGVAPGETVCVALSGGVDSTVLLHSLARLRGRGGFTLAAAHVHHGLSLHADAWLEACRTLCDALGVVFHPFHVQVRRDDPAGLEAAARAARHAALARVPCDWLAFGHHQDDQAETLLFRLLRGAGVRGAAGMREIEAGTPGRLRPLLGLRRAQVLAYARAQGLAWIEDESNADQRFARNLLRHRVMPVLEGAFPAAVPVLARASAQFREADELLGELAQLDETACGGATLERQKLLRLSDERVRNLLRWRIRAMGLEAPARARLVEAVRQLRVASGEPLRLSLGGVVCCAYRDRLWLEAGDEIPVRQATVWQGEMELSWGTGKVVLVEAVGEGLSRAALERAQEVMLGSRWAGLALREGTGRPRRSFKNLCQEAGIPAWLRDTLPVLRVDGVAAWVGEIGIAAEFRCAPGEPGVVPEWLR</sequence>
<keyword evidence="4 8" id="KW-0819">tRNA processing</keyword>
<dbReference type="EC" id="6.3.4.19" evidence="8"/>
<comment type="subcellular location">
    <subcellularLocation>
        <location evidence="1 8">Cytoplasm</location>
    </subcellularLocation>
</comment>
<evidence type="ECO:0000313" key="10">
    <source>
        <dbReference type="EMBL" id="WRL45625.1"/>
    </source>
</evidence>
<dbReference type="SUPFAM" id="SSF82829">
    <property type="entry name" value="MesJ substrate recognition domain-like"/>
    <property type="match status" value="1"/>
</dbReference>
<dbReference type="Gene3D" id="3.40.50.620">
    <property type="entry name" value="HUPs"/>
    <property type="match status" value="1"/>
</dbReference>
<keyword evidence="2 8" id="KW-0963">Cytoplasm</keyword>
<proteinExistence type="inferred from homology"/>
<dbReference type="SMART" id="SM00977">
    <property type="entry name" value="TilS_C"/>
    <property type="match status" value="1"/>
</dbReference>
<keyword evidence="5 8" id="KW-0547">Nucleotide-binding</keyword>
<evidence type="ECO:0000256" key="1">
    <source>
        <dbReference type="ARBA" id="ARBA00004496"/>
    </source>
</evidence>
<dbReference type="EMBL" id="CP141259">
    <property type="protein sequence ID" value="WRL45625.1"/>
    <property type="molecule type" value="Genomic_DNA"/>
</dbReference>
<evidence type="ECO:0000259" key="9">
    <source>
        <dbReference type="SMART" id="SM00977"/>
    </source>
</evidence>
<comment type="catalytic activity">
    <reaction evidence="7 8">
        <text>cytidine(34) in tRNA(Ile2) + L-lysine + ATP = lysidine(34) in tRNA(Ile2) + AMP + diphosphate + H(+)</text>
        <dbReference type="Rhea" id="RHEA:43744"/>
        <dbReference type="Rhea" id="RHEA-COMP:10625"/>
        <dbReference type="Rhea" id="RHEA-COMP:10670"/>
        <dbReference type="ChEBI" id="CHEBI:15378"/>
        <dbReference type="ChEBI" id="CHEBI:30616"/>
        <dbReference type="ChEBI" id="CHEBI:32551"/>
        <dbReference type="ChEBI" id="CHEBI:33019"/>
        <dbReference type="ChEBI" id="CHEBI:82748"/>
        <dbReference type="ChEBI" id="CHEBI:83665"/>
        <dbReference type="ChEBI" id="CHEBI:456215"/>
        <dbReference type="EC" id="6.3.4.19"/>
    </reaction>
</comment>
<dbReference type="GO" id="GO:0032267">
    <property type="term" value="F:tRNA(Ile)-lysidine synthase activity"/>
    <property type="evidence" value="ECO:0007669"/>
    <property type="project" value="UniProtKB-EC"/>
</dbReference>
<evidence type="ECO:0000256" key="3">
    <source>
        <dbReference type="ARBA" id="ARBA00022598"/>
    </source>
</evidence>
<dbReference type="SUPFAM" id="SSF52402">
    <property type="entry name" value="Adenine nucleotide alpha hydrolases-like"/>
    <property type="match status" value="1"/>
</dbReference>
<dbReference type="PANTHER" id="PTHR43033">
    <property type="entry name" value="TRNA(ILE)-LYSIDINE SYNTHASE-RELATED"/>
    <property type="match status" value="1"/>
</dbReference>
<dbReference type="InterPro" id="IPR011063">
    <property type="entry name" value="TilS/TtcA_N"/>
</dbReference>
<dbReference type="Pfam" id="PF11734">
    <property type="entry name" value="TilS_C"/>
    <property type="match status" value="1"/>
</dbReference>
<dbReference type="RefSeq" id="WP_407278688.1">
    <property type="nucleotide sequence ID" value="NZ_CP141259.1"/>
</dbReference>
<evidence type="ECO:0000313" key="11">
    <source>
        <dbReference type="Proteomes" id="UP001626593"/>
    </source>
</evidence>
<keyword evidence="11" id="KW-1185">Reference proteome</keyword>
<comment type="function">
    <text evidence="8">Ligates lysine onto the cytidine present at position 34 of the AUA codon-specific tRNA(Ile) that contains the anticodon CAU, in an ATP-dependent manner. Cytidine is converted to lysidine, thus changing the amino acid specificity of the tRNA from methionine to isoleucine.</text>
</comment>
<dbReference type="PANTHER" id="PTHR43033:SF1">
    <property type="entry name" value="TRNA(ILE)-LYSIDINE SYNTHASE-RELATED"/>
    <property type="match status" value="1"/>
</dbReference>
<keyword evidence="6 8" id="KW-0067">ATP-binding</keyword>
<comment type="domain">
    <text evidence="8">The N-terminal region contains the highly conserved SGGXDS motif, predicted to be a P-loop motif involved in ATP binding.</text>
</comment>
<dbReference type="InterPro" id="IPR012094">
    <property type="entry name" value="tRNA_Ile_lys_synt"/>
</dbReference>
<dbReference type="NCBIfam" id="TIGR02433">
    <property type="entry name" value="lysidine_TilS_C"/>
    <property type="match status" value="1"/>
</dbReference>
<evidence type="ECO:0000256" key="5">
    <source>
        <dbReference type="ARBA" id="ARBA00022741"/>
    </source>
</evidence>
<dbReference type="NCBIfam" id="TIGR02432">
    <property type="entry name" value="lysidine_TilS_N"/>
    <property type="match status" value="1"/>
</dbReference>
<dbReference type="InterPro" id="IPR012795">
    <property type="entry name" value="tRNA_Ile_lys_synt_N"/>
</dbReference>
<dbReference type="SUPFAM" id="SSF56037">
    <property type="entry name" value="PheT/TilS domain"/>
    <property type="match status" value="1"/>
</dbReference>
<feature type="binding site" evidence="8">
    <location>
        <begin position="38"/>
        <end position="43"/>
    </location>
    <ligand>
        <name>ATP</name>
        <dbReference type="ChEBI" id="CHEBI:30616"/>
    </ligand>
</feature>
<evidence type="ECO:0000256" key="2">
    <source>
        <dbReference type="ARBA" id="ARBA00022490"/>
    </source>
</evidence>